<evidence type="ECO:0000256" key="3">
    <source>
        <dbReference type="ARBA" id="ARBA00022679"/>
    </source>
</evidence>
<gene>
    <name evidence="7" type="ORF">SHERM_17639</name>
</gene>
<evidence type="ECO:0000256" key="2">
    <source>
        <dbReference type="ARBA" id="ARBA00022676"/>
    </source>
</evidence>
<protein>
    <recommendedName>
        <fullName evidence="6">O-fucosyltransferase family protein</fullName>
    </recommendedName>
</protein>
<dbReference type="OrthoDB" id="1899018at2759"/>
<dbReference type="PANTHER" id="PTHR31288:SF5">
    <property type="entry name" value="PROTEIN MANNAN SYNTHESIS-RELATED 1"/>
    <property type="match status" value="1"/>
</dbReference>
<keyword evidence="3" id="KW-0808">Transferase</keyword>
<proteinExistence type="inferred from homology"/>
<evidence type="ECO:0000256" key="5">
    <source>
        <dbReference type="ARBA" id="ARBA00023277"/>
    </source>
</evidence>
<evidence type="ECO:0000256" key="1">
    <source>
        <dbReference type="ARBA" id="ARBA00007737"/>
    </source>
</evidence>
<dbReference type="GO" id="GO:0006004">
    <property type="term" value="P:fucose metabolic process"/>
    <property type="evidence" value="ECO:0007669"/>
    <property type="project" value="UniProtKB-KW"/>
</dbReference>
<dbReference type="EMBL" id="CACSLK010017620">
    <property type="protein sequence ID" value="CAA0818748.1"/>
    <property type="molecule type" value="Genomic_DNA"/>
</dbReference>
<comment type="similarity">
    <text evidence="1">Belongs to the glycosyltransferase GT106 family.</text>
</comment>
<dbReference type="Proteomes" id="UP001153555">
    <property type="component" value="Unassembled WGS sequence"/>
</dbReference>
<dbReference type="InterPro" id="IPR024709">
    <property type="entry name" value="FucosylTrfase_pln"/>
</dbReference>
<dbReference type="AlphaFoldDB" id="A0A9N7MZP4"/>
<name>A0A9N7MZP4_STRHE</name>
<keyword evidence="8" id="KW-1185">Reference proteome</keyword>
<evidence type="ECO:0000313" key="8">
    <source>
        <dbReference type="Proteomes" id="UP001153555"/>
    </source>
</evidence>
<organism evidence="7 8">
    <name type="scientific">Striga hermonthica</name>
    <name type="common">Purple witchweed</name>
    <name type="synonym">Buchnera hermonthica</name>
    <dbReference type="NCBI Taxonomy" id="68872"/>
    <lineage>
        <taxon>Eukaryota</taxon>
        <taxon>Viridiplantae</taxon>
        <taxon>Streptophyta</taxon>
        <taxon>Embryophyta</taxon>
        <taxon>Tracheophyta</taxon>
        <taxon>Spermatophyta</taxon>
        <taxon>Magnoliopsida</taxon>
        <taxon>eudicotyledons</taxon>
        <taxon>Gunneridae</taxon>
        <taxon>Pentapetalae</taxon>
        <taxon>asterids</taxon>
        <taxon>lamiids</taxon>
        <taxon>Lamiales</taxon>
        <taxon>Orobanchaceae</taxon>
        <taxon>Buchnereae</taxon>
        <taxon>Striga</taxon>
    </lineage>
</organism>
<evidence type="ECO:0000313" key="7">
    <source>
        <dbReference type="EMBL" id="CAA0818748.1"/>
    </source>
</evidence>
<evidence type="ECO:0000256" key="4">
    <source>
        <dbReference type="ARBA" id="ARBA00023253"/>
    </source>
</evidence>
<comment type="caution">
    <text evidence="7">The sequence shown here is derived from an EMBL/GenBank/DDBJ whole genome shotgun (WGS) entry which is preliminary data.</text>
</comment>
<keyword evidence="5" id="KW-0119">Carbohydrate metabolism</keyword>
<dbReference type="GO" id="GO:0016757">
    <property type="term" value="F:glycosyltransferase activity"/>
    <property type="evidence" value="ECO:0007669"/>
    <property type="project" value="UniProtKB-KW"/>
</dbReference>
<keyword evidence="4" id="KW-0294">Fucose metabolism</keyword>
<dbReference type="InterPro" id="IPR019378">
    <property type="entry name" value="GDP-Fuc_O-FucTrfase"/>
</dbReference>
<reference evidence="7" key="1">
    <citation type="submission" date="2019-12" db="EMBL/GenBank/DDBJ databases">
        <authorList>
            <person name="Scholes J."/>
        </authorList>
    </citation>
    <scope>NUCLEOTIDE SEQUENCE</scope>
</reference>
<accession>A0A9N7MZP4</accession>
<dbReference type="PANTHER" id="PTHR31288">
    <property type="entry name" value="O-FUCOSYLTRANSFERASE FAMILY PROTEIN"/>
    <property type="match status" value="1"/>
</dbReference>
<dbReference type="Pfam" id="PF10250">
    <property type="entry name" value="O-FucT"/>
    <property type="match status" value="1"/>
</dbReference>
<evidence type="ECO:0000256" key="6">
    <source>
        <dbReference type="ARBA" id="ARBA00030350"/>
    </source>
</evidence>
<sequence>MAIDLKQVMAAFLTFSMFVMLGNMIKKDHIDPLWESLPQAPIIKPGNFQKISKPSVFQLSEAKYGPWQEQDEPVQTCWKKPTLKGKHQSDGYVFFSLTDGPEYHAAQVANAVLVARKLGATLALPDIIVKKSGKKRSFSEVYNLDKFLVSLSGVVRVEKNPPAKLLKGRLPIVQVPNQVSDEFISSKIKPVYLSKRNLKIVTLFNSSAKISKASGNQQSNAYQCLAMFESLRLQPWLQELADSMLGTLRSLSTKIGGRFLAVDFQVACNQKNCLTTREIGMFLAKIGFHPNTTVYLTQPGWHNNLNALQSIFPNTFVKDAIMPADEKATFLDMRSRGLERYIDLYICAQGDVFVPSLPIGRFYESVVGQRVGLGKTKIFVPSNNASISAADSISPVDLPGRQGARAGLADERLVAMLRRLRLPLSMVGARFGGVTSP</sequence>
<keyword evidence="2" id="KW-0328">Glycosyltransferase</keyword>